<protein>
    <submittedName>
        <fullName evidence="2">NmrA family NAD(P)-binding protein</fullName>
    </submittedName>
</protein>
<dbReference type="AlphaFoldDB" id="A0A7G8BCU3"/>
<dbReference type="InterPro" id="IPR008030">
    <property type="entry name" value="NmrA-like"/>
</dbReference>
<dbReference type="EMBL" id="CP060394">
    <property type="protein sequence ID" value="QNI30363.1"/>
    <property type="molecule type" value="Genomic_DNA"/>
</dbReference>
<evidence type="ECO:0000259" key="1">
    <source>
        <dbReference type="Pfam" id="PF05368"/>
    </source>
</evidence>
<name>A0A7G8BCU3_9BACT</name>
<dbReference type="RefSeq" id="WP_186740213.1">
    <property type="nucleotide sequence ID" value="NZ_CP060394.1"/>
</dbReference>
<keyword evidence="3" id="KW-1185">Reference proteome</keyword>
<proteinExistence type="predicted"/>
<feature type="domain" description="NmrA-like" evidence="1">
    <location>
        <begin position="2"/>
        <end position="249"/>
    </location>
</feature>
<dbReference type="SUPFAM" id="SSF51735">
    <property type="entry name" value="NAD(P)-binding Rossmann-fold domains"/>
    <property type="match status" value="1"/>
</dbReference>
<dbReference type="Gene3D" id="3.40.50.720">
    <property type="entry name" value="NAD(P)-binding Rossmann-like Domain"/>
    <property type="match status" value="1"/>
</dbReference>
<sequence>MKVLVTGATGTVGGEVVKALLQRGAEVRALTRKQPKPGTLPGAVEIALGDLSDPVSVAEALKGVDKLFLLIGNVADELTQALTAYGLSKKAGLKHVTYLSVFKPDQFLDVPHFAAKYAAEEAIRVGGMPFTILRPAYFVQNERQLKPVLTGAGVYPIPAGNQGIAVVDVRDIAEAAAISLTEEGHAGKMYDLVSSELLTGPNAAAAWSKLLGKEIIYTGHGDFDGFEAQLREAGLPSWLAHDLRVMYQGYVERGFSNTEDQTARFAALLGHQPRTYSSFAEELAKEWAAA</sequence>
<gene>
    <name evidence="2" type="ORF">H7849_14410</name>
</gene>
<dbReference type="PANTHER" id="PTHR43162:SF1">
    <property type="entry name" value="PRESTALK A DIFFERENTIATION PROTEIN A"/>
    <property type="match status" value="1"/>
</dbReference>
<organism evidence="2 3">
    <name type="scientific">Alloacidobacterium dinghuense</name>
    <dbReference type="NCBI Taxonomy" id="2763107"/>
    <lineage>
        <taxon>Bacteria</taxon>
        <taxon>Pseudomonadati</taxon>
        <taxon>Acidobacteriota</taxon>
        <taxon>Terriglobia</taxon>
        <taxon>Terriglobales</taxon>
        <taxon>Acidobacteriaceae</taxon>
        <taxon>Alloacidobacterium</taxon>
    </lineage>
</organism>
<dbReference type="InterPro" id="IPR036291">
    <property type="entry name" value="NAD(P)-bd_dom_sf"/>
</dbReference>
<evidence type="ECO:0000313" key="2">
    <source>
        <dbReference type="EMBL" id="QNI30363.1"/>
    </source>
</evidence>
<reference evidence="2 3" key="1">
    <citation type="submission" date="2020-08" db="EMBL/GenBank/DDBJ databases">
        <title>Edaphobacter telluris sp. nov. and Acidobacterium dinghuensis sp. nov., two acidobacteria isolated from forest soil.</title>
        <authorList>
            <person name="Fu J."/>
            <person name="Qiu L."/>
        </authorList>
    </citation>
    <scope>NUCLEOTIDE SEQUENCE [LARGE SCALE GENOMIC DNA]</scope>
    <source>
        <strain evidence="2">4Y35</strain>
    </source>
</reference>
<dbReference type="Gene3D" id="3.90.25.10">
    <property type="entry name" value="UDP-galactose 4-epimerase, domain 1"/>
    <property type="match status" value="1"/>
</dbReference>
<dbReference type="PANTHER" id="PTHR43162">
    <property type="match status" value="1"/>
</dbReference>
<accession>A0A7G8BCU3</accession>
<evidence type="ECO:0000313" key="3">
    <source>
        <dbReference type="Proteomes" id="UP000515312"/>
    </source>
</evidence>
<dbReference type="Pfam" id="PF05368">
    <property type="entry name" value="NmrA"/>
    <property type="match status" value="1"/>
</dbReference>
<dbReference type="Proteomes" id="UP000515312">
    <property type="component" value="Chromosome"/>
</dbReference>
<dbReference type="InterPro" id="IPR051604">
    <property type="entry name" value="Ergot_Alk_Oxidoreductase"/>
</dbReference>
<dbReference type="KEGG" id="adin:H7849_14410"/>